<dbReference type="EMBL" id="CP094929">
    <property type="protein sequence ID" value="UOM51233.1"/>
    <property type="molecule type" value="Genomic_DNA"/>
</dbReference>
<organism evidence="5 6">
    <name type="scientific">Sphaerochaeta associata</name>
    <dbReference type="NCBI Taxonomy" id="1129264"/>
    <lineage>
        <taxon>Bacteria</taxon>
        <taxon>Pseudomonadati</taxon>
        <taxon>Spirochaetota</taxon>
        <taxon>Spirochaetia</taxon>
        <taxon>Spirochaetales</taxon>
        <taxon>Sphaerochaetaceae</taxon>
        <taxon>Sphaerochaeta</taxon>
    </lineage>
</organism>
<proteinExistence type="inferred from homology"/>
<sequence>MRRCILMLIILSLLVGCSNKKSEANTSYRIAVITMMQGGEFWGALKNGARSARSSTGAVLEFLAPVNESDYEGQISAVQRAIDQQFDAIVLSPSHYTRLEDVVAKARSSGIKVVLADTALRNQSGDFLITADYRQIGKAMAEHAFTHFPEGEPINALVIGSMPNTTSMTNLVESLVQAFSERANARIISATYSFTDEAIARDITRNALLSDPSINLVFALEEYTAHGVANALGDSSNIHFIAFGTTQFEIQLLEKGVIDALVVVNSFNLGYRSVMAAIDLLNGNKPARKLVDFDLVTKESMFSEEHQRLLFQTFQ</sequence>
<evidence type="ECO:0000259" key="4">
    <source>
        <dbReference type="Pfam" id="PF13407"/>
    </source>
</evidence>
<dbReference type="Gene3D" id="3.40.50.2300">
    <property type="match status" value="2"/>
</dbReference>
<accession>A0ABY4DAC8</accession>
<evidence type="ECO:0000313" key="6">
    <source>
        <dbReference type="Proteomes" id="UP000829708"/>
    </source>
</evidence>
<comment type="similarity">
    <text evidence="2">Belongs to the bacterial solute-binding protein 2 family.</text>
</comment>
<reference evidence="6" key="1">
    <citation type="journal article" date="2024" name="J Bioinform Genom">
        <title>Complete genome sequence of the type strain bacterium Sphaerochaeta associata GLS2t (VKM B-2742)t.</title>
        <authorList>
            <person name="Troshina O.Y."/>
            <person name="Tepeeva A.N."/>
            <person name="Arzamasceva V.O."/>
            <person name="Whitman W.B."/>
            <person name="Varghese N."/>
            <person name="Shapiro N."/>
            <person name="Woyke T."/>
            <person name="Kripides N.C."/>
            <person name="Vasilenko O.V."/>
        </authorList>
    </citation>
    <scope>NUCLEOTIDE SEQUENCE [LARGE SCALE GENOMIC DNA]</scope>
    <source>
        <strain evidence="6">GLS2T</strain>
    </source>
</reference>
<dbReference type="PANTHER" id="PTHR30036">
    <property type="entry name" value="D-XYLOSE-BINDING PERIPLASMIC PROTEIN"/>
    <property type="match status" value="1"/>
</dbReference>
<feature type="domain" description="Periplasmic binding protein" evidence="4">
    <location>
        <begin position="30"/>
        <end position="285"/>
    </location>
</feature>
<dbReference type="InterPro" id="IPR028082">
    <property type="entry name" value="Peripla_BP_I"/>
</dbReference>
<evidence type="ECO:0000256" key="1">
    <source>
        <dbReference type="ARBA" id="ARBA00004196"/>
    </source>
</evidence>
<evidence type="ECO:0000256" key="2">
    <source>
        <dbReference type="ARBA" id="ARBA00007639"/>
    </source>
</evidence>
<feature type="signal peptide" evidence="3">
    <location>
        <begin position="1"/>
        <end position="23"/>
    </location>
</feature>
<dbReference type="RefSeq" id="WP_244772606.1">
    <property type="nucleotide sequence ID" value="NZ_CP094929.1"/>
</dbReference>
<dbReference type="SUPFAM" id="SSF53822">
    <property type="entry name" value="Periplasmic binding protein-like I"/>
    <property type="match status" value="1"/>
</dbReference>
<keyword evidence="6" id="KW-1185">Reference proteome</keyword>
<dbReference type="PROSITE" id="PS51257">
    <property type="entry name" value="PROKAR_LIPOPROTEIN"/>
    <property type="match status" value="1"/>
</dbReference>
<evidence type="ECO:0000313" key="5">
    <source>
        <dbReference type="EMBL" id="UOM51233.1"/>
    </source>
</evidence>
<gene>
    <name evidence="5" type="ORF">MUG09_00400</name>
</gene>
<comment type="subcellular location">
    <subcellularLocation>
        <location evidence="1">Cell envelope</location>
    </subcellularLocation>
</comment>
<dbReference type="PANTHER" id="PTHR30036:SF8">
    <property type="entry name" value="ABC-TYPE SUGAR TRANSPORT SYSTEM PERIPLASMIC COMPONENT-LIKE PROTEIN"/>
    <property type="match status" value="1"/>
</dbReference>
<feature type="chain" id="PRO_5046053710" evidence="3">
    <location>
        <begin position="24"/>
        <end position="315"/>
    </location>
</feature>
<dbReference type="InterPro" id="IPR050555">
    <property type="entry name" value="Bact_Solute-Bind_Prot2"/>
</dbReference>
<evidence type="ECO:0000256" key="3">
    <source>
        <dbReference type="SAM" id="SignalP"/>
    </source>
</evidence>
<dbReference type="InterPro" id="IPR025997">
    <property type="entry name" value="SBP_2_dom"/>
</dbReference>
<dbReference type="Pfam" id="PF13407">
    <property type="entry name" value="Peripla_BP_4"/>
    <property type="match status" value="1"/>
</dbReference>
<protein>
    <submittedName>
        <fullName evidence="5">Substrate-binding domain-containing protein</fullName>
    </submittedName>
</protein>
<name>A0ABY4DAC8_9SPIR</name>
<keyword evidence="3" id="KW-0732">Signal</keyword>
<dbReference type="Proteomes" id="UP000829708">
    <property type="component" value="Chromosome"/>
</dbReference>